<evidence type="ECO:0000256" key="4">
    <source>
        <dbReference type="ARBA" id="ARBA00011245"/>
    </source>
</evidence>
<dbReference type="InterPro" id="IPR014718">
    <property type="entry name" value="GH-type_carb-bd"/>
</dbReference>
<evidence type="ECO:0000256" key="3">
    <source>
        <dbReference type="ARBA" id="ARBA00006206"/>
    </source>
</evidence>
<dbReference type="PANTHER" id="PTHR10091:SF0">
    <property type="entry name" value="GALACTOSE MUTAROTASE"/>
    <property type="match status" value="1"/>
</dbReference>
<comment type="caution">
    <text evidence="10">The sequence shown here is derived from an EMBL/GenBank/DDBJ whole genome shotgun (WGS) entry which is preliminary data.</text>
</comment>
<sequence length="374" mass="40709">MTKRILPALAFSALLVAGACTQKSQEKAEPELIPALQSPYKTLALSNANGMKIQVTSLGARVMNLWVPDKAGNSLDVVLGFDTPEEYLASAEPFFGTAIGRYGNRIAKGKFDLNGKTYSLPINNGQNTLHGGPGGFHNVNWTVVESDDSHIVFQYVSKDGEEGFPGNLSVIMTYFLTAENEFKITYEAETDQATPVNLTHHSFFNLNGEGVGDVLDHELQLVASKFTPVDSTLIPLGTNDPVAGTPMDFKSAKAIGRDISQVTEQLKFGGGYDHNWVLDKKKEGELELAATVFAPQTGIGMEVWTTEPGIQFYSGNFLDGSIKGKGGKPYNHRAAFCLETQHFPDSPNQPAFPSTILQPGEKYTQTCVYKFLVK</sequence>
<evidence type="ECO:0000313" key="10">
    <source>
        <dbReference type="EMBL" id="MBN7809818.1"/>
    </source>
</evidence>
<reference evidence="10 11" key="1">
    <citation type="submission" date="2021-03" db="EMBL/GenBank/DDBJ databases">
        <title>novel species isolated from a fishpond in China.</title>
        <authorList>
            <person name="Lu H."/>
            <person name="Cai Z."/>
        </authorList>
    </citation>
    <scope>NUCLEOTIDE SEQUENCE [LARGE SCALE GENOMIC DNA]</scope>
    <source>
        <strain evidence="10 11">H41</strain>
    </source>
</reference>
<dbReference type="EC" id="5.1.3.3" evidence="8"/>
<keyword evidence="7 8" id="KW-0119">Carbohydrate metabolism</keyword>
<keyword evidence="11" id="KW-1185">Reference proteome</keyword>
<keyword evidence="9" id="KW-0732">Signal</keyword>
<proteinExistence type="inferred from homology"/>
<name>A0ABS3BY71_9BACT</name>
<evidence type="ECO:0000256" key="6">
    <source>
        <dbReference type="ARBA" id="ARBA00023235"/>
    </source>
</evidence>
<dbReference type="PIRSF" id="PIRSF005096">
    <property type="entry name" value="GALM"/>
    <property type="match status" value="1"/>
</dbReference>
<dbReference type="RefSeq" id="WP_206576616.1">
    <property type="nucleotide sequence ID" value="NZ_JAFKCT010000001.1"/>
</dbReference>
<comment type="cofactor">
    <cofactor evidence="1">
        <name>Ca(2+)</name>
        <dbReference type="ChEBI" id="CHEBI:29108"/>
    </cofactor>
</comment>
<evidence type="ECO:0000256" key="7">
    <source>
        <dbReference type="ARBA" id="ARBA00023277"/>
    </source>
</evidence>
<dbReference type="PROSITE" id="PS51257">
    <property type="entry name" value="PROKAR_LIPOPROTEIN"/>
    <property type="match status" value="1"/>
</dbReference>
<protein>
    <recommendedName>
        <fullName evidence="8">Aldose 1-epimerase</fullName>
        <ecNumber evidence="8">5.1.3.3</ecNumber>
    </recommendedName>
</protein>
<evidence type="ECO:0000256" key="9">
    <source>
        <dbReference type="SAM" id="SignalP"/>
    </source>
</evidence>
<evidence type="ECO:0000256" key="8">
    <source>
        <dbReference type="PIRNR" id="PIRNR005096"/>
    </source>
</evidence>
<accession>A0ABS3BY71</accession>
<evidence type="ECO:0000313" key="11">
    <source>
        <dbReference type="Proteomes" id="UP000664317"/>
    </source>
</evidence>
<evidence type="ECO:0000256" key="1">
    <source>
        <dbReference type="ARBA" id="ARBA00001913"/>
    </source>
</evidence>
<dbReference type="InterPro" id="IPR047215">
    <property type="entry name" value="Galactose_mutarotase-like"/>
</dbReference>
<comment type="pathway">
    <text evidence="2 8">Carbohydrate metabolism; hexose metabolism.</text>
</comment>
<dbReference type="InterPro" id="IPR011013">
    <property type="entry name" value="Gal_mutarotase_sf_dom"/>
</dbReference>
<organism evidence="10 11">
    <name type="scientific">Algoriphagus oliviformis</name>
    <dbReference type="NCBI Taxonomy" id="2811231"/>
    <lineage>
        <taxon>Bacteria</taxon>
        <taxon>Pseudomonadati</taxon>
        <taxon>Bacteroidota</taxon>
        <taxon>Cytophagia</taxon>
        <taxon>Cytophagales</taxon>
        <taxon>Cyclobacteriaceae</taxon>
        <taxon>Algoriphagus</taxon>
    </lineage>
</organism>
<dbReference type="NCBIfam" id="NF008277">
    <property type="entry name" value="PRK11055.1"/>
    <property type="match status" value="1"/>
</dbReference>
<dbReference type="InterPro" id="IPR015443">
    <property type="entry name" value="Aldose_1-epimerase"/>
</dbReference>
<feature type="chain" id="PRO_5045639088" description="Aldose 1-epimerase" evidence="9">
    <location>
        <begin position="20"/>
        <end position="374"/>
    </location>
</feature>
<comment type="catalytic activity">
    <reaction evidence="8">
        <text>alpha-D-glucose = beta-D-glucose</text>
        <dbReference type="Rhea" id="RHEA:10264"/>
        <dbReference type="ChEBI" id="CHEBI:15903"/>
        <dbReference type="ChEBI" id="CHEBI:17925"/>
        <dbReference type="EC" id="5.1.3.3"/>
    </reaction>
</comment>
<dbReference type="Gene3D" id="2.70.98.10">
    <property type="match status" value="1"/>
</dbReference>
<dbReference type="EMBL" id="JAFKCT010000001">
    <property type="protein sequence ID" value="MBN7809818.1"/>
    <property type="molecule type" value="Genomic_DNA"/>
</dbReference>
<keyword evidence="6 8" id="KW-0413">Isomerase</keyword>
<comment type="subunit">
    <text evidence="4">Monomer.</text>
</comment>
<dbReference type="InterPro" id="IPR008183">
    <property type="entry name" value="Aldose_1/G6P_1-epimerase"/>
</dbReference>
<feature type="signal peptide" evidence="9">
    <location>
        <begin position="1"/>
        <end position="19"/>
    </location>
</feature>
<comment type="similarity">
    <text evidence="3 8">Belongs to the aldose epimerase family.</text>
</comment>
<keyword evidence="5" id="KW-0106">Calcium</keyword>
<dbReference type="PANTHER" id="PTHR10091">
    <property type="entry name" value="ALDOSE-1-EPIMERASE"/>
    <property type="match status" value="1"/>
</dbReference>
<evidence type="ECO:0000256" key="2">
    <source>
        <dbReference type="ARBA" id="ARBA00005028"/>
    </source>
</evidence>
<gene>
    <name evidence="10" type="ORF">J0A68_02560</name>
</gene>
<evidence type="ECO:0000256" key="5">
    <source>
        <dbReference type="ARBA" id="ARBA00022837"/>
    </source>
</evidence>
<dbReference type="SUPFAM" id="SSF74650">
    <property type="entry name" value="Galactose mutarotase-like"/>
    <property type="match status" value="1"/>
</dbReference>
<dbReference type="Pfam" id="PF01263">
    <property type="entry name" value="Aldose_epim"/>
    <property type="match status" value="1"/>
</dbReference>
<dbReference type="Proteomes" id="UP000664317">
    <property type="component" value="Unassembled WGS sequence"/>
</dbReference>
<dbReference type="CDD" id="cd09019">
    <property type="entry name" value="galactose_mutarotase_like"/>
    <property type="match status" value="1"/>
</dbReference>